<dbReference type="PANTHER" id="PTHR44688">
    <property type="entry name" value="DNA-BINDING TRANSCRIPTIONAL ACTIVATOR DEVR_DOSR"/>
    <property type="match status" value="1"/>
</dbReference>
<dbReference type="Pfam" id="PF00196">
    <property type="entry name" value="GerE"/>
    <property type="match status" value="1"/>
</dbReference>
<dbReference type="InterPro" id="IPR011990">
    <property type="entry name" value="TPR-like_helical_dom_sf"/>
</dbReference>
<proteinExistence type="predicted"/>
<dbReference type="PROSITE" id="PS50043">
    <property type="entry name" value="HTH_LUXR_2"/>
    <property type="match status" value="1"/>
</dbReference>
<dbReference type="CDD" id="cd06170">
    <property type="entry name" value="LuxR_C_like"/>
    <property type="match status" value="1"/>
</dbReference>
<evidence type="ECO:0000313" key="7">
    <source>
        <dbReference type="Proteomes" id="UP000256661"/>
    </source>
</evidence>
<keyword evidence="1" id="KW-0805">Transcription regulation</keyword>
<sequence>MGRAALVAEVEGALAAGGRVVLRGAPGAGKSTLLDGVVRDRPGPVIRVGADADGLPFAVVAEIFDAVPAGLRDGLAGPQRDAVAALLRRGAGEVDVMAVRFALAAVLREVGGLLVIDDAQWTDPAGAGAVAYALRRAGGAVGCVIAERTPVEVSVSGRFGGAWAMVAVPPLSVGEVAALLGEHGLPGALAGRVHAASGGFPGWVPAIGRALDAGSDPRPVRRLIAARLAELSATTRAVLLAVALARRPTPALLRRAGWPDADLHLRPAVAAGLITMADGVRFVGTAIADTVIEEAGWSGRAAVHRALAGASGDPIDRVRHRGLADPGTDVGLGRELAEAAVAARDAGDRAGAAELGLLAAERLPGGERGAVIAEATVDAAAAGRGDLVLRGETLLDRVGTPAERARARLAVIRSAGQSLHGHADTFARALADAEGDPALEAEVRIRLAVRANLTEGNPARAREEAVRACGLASAAGDRSLLAAALTMRARVERIVGHPDAERTLAQALALQRPQADPVNDSAEFLAARHDLFDDRVDDARGLLLGLLPVAERSGDAEGIVDVLRGLAEVEVRAGACVRASSYAARALELTESAGLSAGPAWYTMAVTEAAGGDLGHARTYAMRGVAVSQEAHDVVFLARGLHALGAIDLIGGDPQEAVRSLERVRVLERDAGVVDPSPLRWHGDLAIALALTGRLERARALLAEVRPIAARLGRTGVLAALDHAEGQVAAAGGDLAGAAEVLARSAERFAALGLPLELGRVLLSQAQVARRRRRPAEGRAFVTRAYEVFTAARAVPWLRLTLHAADRLGPSAVPAGREDALTPGEARVGELIARGASNREIAAALALSVKTVEATLTRIYRKRGVRSRTQLAALLRDTAPDGSGEGFPAFGPEPASLPFPPSTPRERPHG</sequence>
<dbReference type="SMART" id="SM00421">
    <property type="entry name" value="HTH_LUXR"/>
    <property type="match status" value="1"/>
</dbReference>
<evidence type="ECO:0000313" key="6">
    <source>
        <dbReference type="EMBL" id="REE95020.1"/>
    </source>
</evidence>
<feature type="region of interest" description="Disordered" evidence="4">
    <location>
        <begin position="877"/>
        <end position="910"/>
    </location>
</feature>
<dbReference type="AlphaFoldDB" id="A0A3D9SKV0"/>
<dbReference type="PRINTS" id="PR00038">
    <property type="entry name" value="HTHLUXR"/>
</dbReference>
<accession>A0A3D9SKV0</accession>
<dbReference type="Gene3D" id="1.25.40.10">
    <property type="entry name" value="Tetratricopeptide repeat domain"/>
    <property type="match status" value="1"/>
</dbReference>
<keyword evidence="2" id="KW-0238">DNA-binding</keyword>
<dbReference type="PANTHER" id="PTHR44688:SF16">
    <property type="entry name" value="DNA-BINDING TRANSCRIPTIONAL ACTIVATOR DEVR_DOSR"/>
    <property type="match status" value="1"/>
</dbReference>
<reference evidence="6 7" key="1">
    <citation type="submission" date="2018-08" db="EMBL/GenBank/DDBJ databases">
        <title>Sequencing the genomes of 1000 actinobacteria strains.</title>
        <authorList>
            <person name="Klenk H.-P."/>
        </authorList>
    </citation>
    <scope>NUCLEOTIDE SEQUENCE [LARGE SCALE GENOMIC DNA]</scope>
    <source>
        <strain evidence="6 7">DSM 43927</strain>
    </source>
</reference>
<dbReference type="EMBL" id="QTTT01000001">
    <property type="protein sequence ID" value="REE95020.1"/>
    <property type="molecule type" value="Genomic_DNA"/>
</dbReference>
<evidence type="ECO:0000256" key="4">
    <source>
        <dbReference type="SAM" id="MobiDB-lite"/>
    </source>
</evidence>
<evidence type="ECO:0000256" key="2">
    <source>
        <dbReference type="ARBA" id="ARBA00023125"/>
    </source>
</evidence>
<comment type="caution">
    <text evidence="6">The sequence shown here is derived from an EMBL/GenBank/DDBJ whole genome shotgun (WGS) entry which is preliminary data.</text>
</comment>
<dbReference type="Gene3D" id="1.10.10.10">
    <property type="entry name" value="Winged helix-like DNA-binding domain superfamily/Winged helix DNA-binding domain"/>
    <property type="match status" value="1"/>
</dbReference>
<dbReference type="InterPro" id="IPR000792">
    <property type="entry name" value="Tscrpt_reg_LuxR_C"/>
</dbReference>
<dbReference type="InterPro" id="IPR036388">
    <property type="entry name" value="WH-like_DNA-bd_sf"/>
</dbReference>
<dbReference type="SUPFAM" id="SSF46894">
    <property type="entry name" value="C-terminal effector domain of the bipartite response regulators"/>
    <property type="match status" value="1"/>
</dbReference>
<keyword evidence="3" id="KW-0804">Transcription</keyword>
<evidence type="ECO:0000256" key="3">
    <source>
        <dbReference type="ARBA" id="ARBA00023163"/>
    </source>
</evidence>
<dbReference type="GO" id="GO:0006355">
    <property type="term" value="P:regulation of DNA-templated transcription"/>
    <property type="evidence" value="ECO:0007669"/>
    <property type="project" value="InterPro"/>
</dbReference>
<dbReference type="Proteomes" id="UP000256661">
    <property type="component" value="Unassembled WGS sequence"/>
</dbReference>
<name>A0A3D9SKV0_9ACTN</name>
<dbReference type="SUPFAM" id="SSF48452">
    <property type="entry name" value="TPR-like"/>
    <property type="match status" value="1"/>
</dbReference>
<evidence type="ECO:0000256" key="1">
    <source>
        <dbReference type="ARBA" id="ARBA00023015"/>
    </source>
</evidence>
<dbReference type="InterPro" id="IPR027417">
    <property type="entry name" value="P-loop_NTPase"/>
</dbReference>
<organism evidence="6 7">
    <name type="scientific">Thermomonospora umbrina</name>
    <dbReference type="NCBI Taxonomy" id="111806"/>
    <lineage>
        <taxon>Bacteria</taxon>
        <taxon>Bacillati</taxon>
        <taxon>Actinomycetota</taxon>
        <taxon>Actinomycetes</taxon>
        <taxon>Streptosporangiales</taxon>
        <taxon>Thermomonosporaceae</taxon>
        <taxon>Thermomonospora</taxon>
    </lineage>
</organism>
<evidence type="ECO:0000259" key="5">
    <source>
        <dbReference type="PROSITE" id="PS50043"/>
    </source>
</evidence>
<keyword evidence="7" id="KW-1185">Reference proteome</keyword>
<dbReference type="SUPFAM" id="SSF52540">
    <property type="entry name" value="P-loop containing nucleoside triphosphate hydrolases"/>
    <property type="match status" value="1"/>
</dbReference>
<dbReference type="InterPro" id="IPR016032">
    <property type="entry name" value="Sig_transdc_resp-reg_C-effctor"/>
</dbReference>
<protein>
    <submittedName>
        <fullName evidence="6">Regulatory LuxR family protein</fullName>
    </submittedName>
</protein>
<feature type="domain" description="HTH luxR-type" evidence="5">
    <location>
        <begin position="814"/>
        <end position="879"/>
    </location>
</feature>
<gene>
    <name evidence="6" type="ORF">DFJ69_0391</name>
</gene>
<dbReference type="GO" id="GO:0003677">
    <property type="term" value="F:DNA binding"/>
    <property type="evidence" value="ECO:0007669"/>
    <property type="project" value="UniProtKB-KW"/>
</dbReference>